<proteinExistence type="predicted"/>
<feature type="compositionally biased region" description="Gly residues" evidence="4">
    <location>
        <begin position="571"/>
        <end position="588"/>
    </location>
</feature>
<evidence type="ECO:0000256" key="4">
    <source>
        <dbReference type="SAM" id="MobiDB-lite"/>
    </source>
</evidence>
<evidence type="ECO:0000256" key="3">
    <source>
        <dbReference type="PROSITE-ProRule" id="PRU00781"/>
    </source>
</evidence>
<keyword evidence="3" id="KW-0418">Kinase</keyword>
<dbReference type="SMART" id="SM00330">
    <property type="entry name" value="PIPKc"/>
    <property type="match status" value="1"/>
</dbReference>
<feature type="region of interest" description="Disordered" evidence="4">
    <location>
        <begin position="654"/>
        <end position="678"/>
    </location>
</feature>
<reference evidence="6 7" key="1">
    <citation type="submission" date="2023-05" db="EMBL/GenBank/DDBJ databases">
        <title>A 100% complete, gapless, phased diploid assembly of the Scenedesmus obliquus UTEX 3031 genome.</title>
        <authorList>
            <person name="Biondi T.C."/>
            <person name="Hanschen E.R."/>
            <person name="Kwon T."/>
            <person name="Eng W."/>
            <person name="Kruse C.P.S."/>
            <person name="Koehler S.I."/>
            <person name="Kunde Y."/>
            <person name="Gleasner C.D."/>
            <person name="You Mak K.T."/>
            <person name="Polle J."/>
            <person name="Hovde B.T."/>
            <person name="Starkenburg S.R."/>
        </authorList>
    </citation>
    <scope>NUCLEOTIDE SEQUENCE [LARGE SCALE GENOMIC DNA]</scope>
    <source>
        <strain evidence="6 7">DOE0152z</strain>
    </source>
</reference>
<dbReference type="SMART" id="SM00698">
    <property type="entry name" value="MORN"/>
    <property type="match status" value="1"/>
</dbReference>
<keyword evidence="3" id="KW-0547">Nucleotide-binding</keyword>
<dbReference type="InterPro" id="IPR027484">
    <property type="entry name" value="PInositol-4-P-5-kinase_N"/>
</dbReference>
<dbReference type="SUPFAM" id="SSF82185">
    <property type="entry name" value="Histone H3 K4-specific methyltransferase SET7/9 N-terminal domain"/>
    <property type="match status" value="1"/>
</dbReference>
<dbReference type="EMBL" id="CP126211">
    <property type="protein sequence ID" value="WIA13706.1"/>
    <property type="molecule type" value="Genomic_DNA"/>
</dbReference>
<keyword evidence="3" id="KW-0067">ATP-binding</keyword>
<keyword evidence="3" id="KW-0808">Transferase</keyword>
<evidence type="ECO:0000313" key="7">
    <source>
        <dbReference type="Proteomes" id="UP001244341"/>
    </source>
</evidence>
<dbReference type="Gene3D" id="3.30.810.10">
    <property type="entry name" value="2-Layer Sandwich"/>
    <property type="match status" value="2"/>
</dbReference>
<dbReference type="Pfam" id="PF01504">
    <property type="entry name" value="PIP5K"/>
    <property type="match status" value="2"/>
</dbReference>
<evidence type="ECO:0000313" key="6">
    <source>
        <dbReference type="EMBL" id="WIA13706.1"/>
    </source>
</evidence>
<dbReference type="PANTHER" id="PTHR23086">
    <property type="entry name" value="PHOSPHATIDYLINOSITOL-4-PHOSPHATE 5-KINASE"/>
    <property type="match status" value="1"/>
</dbReference>
<feature type="region of interest" description="Disordered" evidence="4">
    <location>
        <begin position="185"/>
        <end position="213"/>
    </location>
</feature>
<dbReference type="InterPro" id="IPR027483">
    <property type="entry name" value="PInositol-4-P-4/5-kinase_C_sf"/>
</dbReference>
<sequence length="1091" mass="113857">MHGFGTYVWKNGQRYDGEWKDGRREGIGIKTYVDGSMYDGFWSGGEAAAAGPGAAAAAAPRKLFVREYDMGQLLREYPLTAEEIKMIFGFLWPKNKVRRRVQRVLRRGPRMQKKLGEVVYKGHYSYSLMLELQLGIRYSVGRALRPRGASAQSGSSAVSLLRSSFALHGLRPWWSMSAGVSGVSCVSGGHTKEDDQDEQQRQQQQQRGASEAAVMVADEDVGELCGQDFREKAAVYFPSSGSSTTPAHPSMDFMWRDYCPRVFRRLRKAAGIDEADYMLSLAGAQALRQLNSPGKSGSMFLLSEDERFLVKTMRKSEMSVLLGMLEAYSEHMERHPNSLITRFFGLHKVTPAHGRSVRFVVMANIFVTDLQIHRRYDIKGSTDGRTVGPEGRNKAADGDPNIIFKDLDVDMRIVLEQAQHEALLQQLAADSDLLKRVGVMDYSLLLGVHYPARNYTRMSLEPVHSQSLDGLAPQASPLPGGAGASTVPGSGLTSAQGSFLLAEPYSSSAAGAAAVAGGAGVGGAAGASTRHLTVSDDDVQQPPQLLRLAAQQQAQTYAQQQMQQQEASNATGGGAEVPGGLAGGGGRSGRSSYEQVPYAPVQFPIGRTSTSEDVQMPPVAAAAFTLPPGIGAGSTGGSAFAGGFPAGGFGSAAGTAGGAGSAAGSHHGGDRSSMLAGGASAGAAGARNWELWSGAAEQEELLGKVVERMKEMGFSEQRMKDVAELARLKILGGKLKKSAARKEPPSAVLQAMQQQRQEAEGALVDGPLAHGALLPVAPSSPDAAAAAAAAALGTPAAAIPPAPLVVRPTLPSHLSSLRGAFTGLGVPFEEDEEAVDTPMALGLPDPKAPAAAAGNAAAGLLGSGRLGINLPAKAVPTVQPLGGSSGGKGGAAAAAAAGAAAALDHRLGPEEVVLCFGIIDILQDYSTRKVLERTVKGVTHDKAAISVAPPKQYARRFLDFATRQVFMSEQEYRSSLAHSGYGSSSQADTLAGVQQQQQLGVAAMQSPWATAVANGRQQQLPAGHAAAAAVGEHGDGVLVPAVVVELQGVADKSPASKQGSLERQMELTAGANGVKGVNGHVVVVNGVGQSS</sequence>
<dbReference type="PROSITE" id="PS51455">
    <property type="entry name" value="PIPK"/>
    <property type="match status" value="1"/>
</dbReference>
<dbReference type="SUPFAM" id="SSF56104">
    <property type="entry name" value="SAICAR synthase-like"/>
    <property type="match status" value="2"/>
</dbReference>
<dbReference type="EC" id="2.7.1.68" evidence="1"/>
<keyword evidence="2" id="KW-0677">Repeat</keyword>
<dbReference type="Pfam" id="PF02493">
    <property type="entry name" value="MORN"/>
    <property type="match status" value="2"/>
</dbReference>
<protein>
    <recommendedName>
        <fullName evidence="1">1-phosphatidylinositol-4-phosphate 5-kinase</fullName>
        <ecNumber evidence="1">2.7.1.68</ecNumber>
    </recommendedName>
</protein>
<accession>A0ABY8TX58</accession>
<dbReference type="InterPro" id="IPR003409">
    <property type="entry name" value="MORN"/>
</dbReference>
<feature type="domain" description="PIPK" evidence="5">
    <location>
        <begin position="193"/>
        <end position="965"/>
    </location>
</feature>
<evidence type="ECO:0000256" key="1">
    <source>
        <dbReference type="ARBA" id="ARBA00012172"/>
    </source>
</evidence>
<gene>
    <name evidence="6" type="ORF">OEZ85_007259</name>
</gene>
<feature type="region of interest" description="Disordered" evidence="4">
    <location>
        <begin position="468"/>
        <end position="489"/>
    </location>
</feature>
<keyword evidence="7" id="KW-1185">Reference proteome</keyword>
<dbReference type="InterPro" id="IPR002498">
    <property type="entry name" value="PInositol-4-P-4/5-kinase_core"/>
</dbReference>
<evidence type="ECO:0000256" key="2">
    <source>
        <dbReference type="ARBA" id="ARBA00022737"/>
    </source>
</evidence>
<organism evidence="6 7">
    <name type="scientific">Tetradesmus obliquus</name>
    <name type="common">Green alga</name>
    <name type="synonym">Acutodesmus obliquus</name>
    <dbReference type="NCBI Taxonomy" id="3088"/>
    <lineage>
        <taxon>Eukaryota</taxon>
        <taxon>Viridiplantae</taxon>
        <taxon>Chlorophyta</taxon>
        <taxon>core chlorophytes</taxon>
        <taxon>Chlorophyceae</taxon>
        <taxon>CS clade</taxon>
        <taxon>Sphaeropleales</taxon>
        <taxon>Scenedesmaceae</taxon>
        <taxon>Tetradesmus</taxon>
    </lineage>
</organism>
<feature type="compositionally biased region" description="Low complexity" evidence="4">
    <location>
        <begin position="557"/>
        <end position="567"/>
    </location>
</feature>
<name>A0ABY8TX58_TETOB</name>
<dbReference type="Gene3D" id="2.20.110.10">
    <property type="entry name" value="Histone H3 K4-specific methyltransferase SET7/9 N-terminal domain"/>
    <property type="match status" value="1"/>
</dbReference>
<evidence type="ECO:0000259" key="5">
    <source>
        <dbReference type="PROSITE" id="PS51455"/>
    </source>
</evidence>
<feature type="region of interest" description="Disordered" evidence="4">
    <location>
        <begin position="557"/>
        <end position="593"/>
    </location>
</feature>
<dbReference type="InterPro" id="IPR023610">
    <property type="entry name" value="PInositol-4/5-P-5/4-kinase"/>
</dbReference>
<dbReference type="Gene3D" id="3.30.800.10">
    <property type="entry name" value="Phosphatidylinositol Phosphate Kinase II Beta"/>
    <property type="match status" value="1"/>
</dbReference>
<dbReference type="Proteomes" id="UP001244341">
    <property type="component" value="Chromosome 4b"/>
</dbReference>
<dbReference type="PANTHER" id="PTHR23086:SF8">
    <property type="entry name" value="PHOSPHATIDYLINOSITOL 5-PHOSPHATE 4-KINASE, ISOFORM A"/>
    <property type="match status" value="1"/>
</dbReference>